<protein>
    <submittedName>
        <fullName evidence="5">Acid phosphatase</fullName>
    </submittedName>
</protein>
<dbReference type="PRINTS" id="PR00483">
    <property type="entry name" value="BACPHPHTASE"/>
</dbReference>
<dbReference type="InterPro" id="IPR001011">
    <property type="entry name" value="Acid_Pase_classA_bac"/>
</dbReference>
<keyword evidence="2" id="KW-0812">Transmembrane</keyword>
<keyword evidence="2" id="KW-1133">Transmembrane helix</keyword>
<dbReference type="EMBL" id="JGZR01000009">
    <property type="protein sequence ID" value="KFJ01738.1"/>
    <property type="molecule type" value="Genomic_DNA"/>
</dbReference>
<evidence type="ECO:0000259" key="4">
    <source>
        <dbReference type="SMART" id="SM00014"/>
    </source>
</evidence>
<proteinExistence type="predicted"/>
<accession>A0A087E1T7</accession>
<feature type="region of interest" description="Disordered" evidence="1">
    <location>
        <begin position="865"/>
        <end position="911"/>
    </location>
</feature>
<organism evidence="5 6">
    <name type="scientific">Bifidobacterium subtile</name>
    <dbReference type="NCBI Taxonomy" id="77635"/>
    <lineage>
        <taxon>Bacteria</taxon>
        <taxon>Bacillati</taxon>
        <taxon>Actinomycetota</taxon>
        <taxon>Actinomycetes</taxon>
        <taxon>Bifidobacteriales</taxon>
        <taxon>Bifidobacteriaceae</taxon>
        <taxon>Bifidobacterium</taxon>
    </lineage>
</organism>
<gene>
    <name evidence="5" type="ORF">BISU_1752</name>
</gene>
<evidence type="ECO:0000313" key="5">
    <source>
        <dbReference type="EMBL" id="KFJ01738.1"/>
    </source>
</evidence>
<keyword evidence="6" id="KW-1185">Reference proteome</keyword>
<sequence>MAGAAALAMLLSGGAVAQAAQAETTYPANKPDITALLGEFNNWWTPKKVVDNTAQGDAFRGSVTDAGRSVLAYSDDTVVAINNHAAKDTTKVDGTHTQAYRAAFDASDSPANAITSYSTALGDTIGKYLREGLSDGSLPKTNALVFDASSPVATSGFVGTGSAKKDFNYPRPYFTKADQGVDRTIGGDTDLNGLKPELGIIHIPMFTQDGQELGEDYTDYQEPSQAFPSGHTTKAYNRGIALSTLLPELGPEIMARASEAGNNRVVLGVHYPMDVMGGRIAATAGSSALWSDAGFRTNELLPAHDELENYIAARCKADGNGSTVEECVTKLGANADKGYVSTFTDVVSTKPVTDRASAIDAYTSRMTYGFAQTSAAGQAPKVPEGAEDLLLTAFPELSTTQRRQVLEASEIDSGYPLDASSQGYQRLNLAKAYSANVTLSADGNTIVGISFGNAQPKVTKVNATDAVTNLLKDFNRYFVAGVGVTDEGKAVLSHDDQLTESINHAAFGADSKTTQDQRALSDAQMNSTNTLYDALGPVLGAYFKQAADSGKLPKTEQYLKDMNKSASTGSAKAWYQHPRPYVDRVNYFGTTLNMNGTAQTLNIEKVPGYESFDWGTGEPLDNEYDGLYNSGSFPSGHTTFAFTQGTGLASILPELGPQIMTRVSEAGNNRIVLGVHYPLDILGGHIAGQYGVANVLNDDATRKESADARAELVSYLTAQCKADGHGDTLQSCIDATGANDAKGYANAFTDEVSTKPVTDLQSALAAYKARMSYGFDTTGTAGQAPVVPDAAVNLLSNVSAFSVLSTDQKKQVLAATEGDSGYPLDATSEGWARVNLAAAYSAKVTLSADSKNVIKVEPGQTVASVVREKSAEQPSDNGGNGNNVGNGNAGNNSQQPTKPGKNGTGANNSKPQANGVLAATGADVSAAIVAVATLALIGSAVTVVVRRRRH</sequence>
<feature type="transmembrane region" description="Helical" evidence="2">
    <location>
        <begin position="924"/>
        <end position="945"/>
    </location>
</feature>
<evidence type="ECO:0000256" key="2">
    <source>
        <dbReference type="SAM" id="Phobius"/>
    </source>
</evidence>
<dbReference type="STRING" id="77635.BISU_1752"/>
<dbReference type="SMART" id="SM00014">
    <property type="entry name" value="acidPPc"/>
    <property type="match status" value="2"/>
</dbReference>
<name>A0A087E1T7_9BIFI</name>
<feature type="compositionally biased region" description="Gly residues" evidence="1">
    <location>
        <begin position="878"/>
        <end position="888"/>
    </location>
</feature>
<dbReference type="InterPro" id="IPR000326">
    <property type="entry name" value="PAP2/HPO"/>
</dbReference>
<feature type="signal peptide" evidence="3">
    <location>
        <begin position="1"/>
        <end position="17"/>
    </location>
</feature>
<dbReference type="GO" id="GO:0003993">
    <property type="term" value="F:acid phosphatase activity"/>
    <property type="evidence" value="ECO:0007669"/>
    <property type="project" value="InterPro"/>
</dbReference>
<dbReference type="Gene3D" id="1.20.144.10">
    <property type="entry name" value="Phosphatidic acid phosphatase type 2/haloperoxidase"/>
    <property type="match status" value="2"/>
</dbReference>
<dbReference type="PANTHER" id="PTHR14969">
    <property type="entry name" value="SPHINGOSINE-1-PHOSPHATE PHOSPHOHYDROLASE"/>
    <property type="match status" value="1"/>
</dbReference>
<keyword evidence="2" id="KW-0472">Membrane</keyword>
<dbReference type="GO" id="GO:0030288">
    <property type="term" value="C:outer membrane-bounded periplasmic space"/>
    <property type="evidence" value="ECO:0007669"/>
    <property type="project" value="InterPro"/>
</dbReference>
<dbReference type="Pfam" id="PF01569">
    <property type="entry name" value="PAP2"/>
    <property type="match status" value="2"/>
</dbReference>
<dbReference type="eggNOG" id="COG0671">
    <property type="taxonomic scope" value="Bacteria"/>
</dbReference>
<feature type="domain" description="Phosphatidic acid phosphatase type 2/haloperoxidase" evidence="4">
    <location>
        <begin position="144"/>
        <end position="290"/>
    </location>
</feature>
<feature type="chain" id="PRO_5039011614" evidence="3">
    <location>
        <begin position="18"/>
        <end position="950"/>
    </location>
</feature>
<dbReference type="AlphaFoldDB" id="A0A087E1T7"/>
<dbReference type="InterPro" id="IPR036938">
    <property type="entry name" value="PAP2/HPO_sf"/>
</dbReference>
<dbReference type="SUPFAM" id="SSF48317">
    <property type="entry name" value="Acid phosphatase/Vanadium-dependent haloperoxidase"/>
    <property type="match status" value="2"/>
</dbReference>
<dbReference type="Proteomes" id="UP000029055">
    <property type="component" value="Unassembled WGS sequence"/>
</dbReference>
<keyword evidence="3" id="KW-0732">Signal</keyword>
<reference evidence="5 6" key="1">
    <citation type="submission" date="2014-03" db="EMBL/GenBank/DDBJ databases">
        <title>Genomics of Bifidobacteria.</title>
        <authorList>
            <person name="Ventura M."/>
            <person name="Milani C."/>
            <person name="Lugli G.A."/>
        </authorList>
    </citation>
    <scope>NUCLEOTIDE SEQUENCE [LARGE SCALE GENOMIC DNA]</scope>
    <source>
        <strain evidence="5 6">LMG 11597</strain>
    </source>
</reference>
<dbReference type="RefSeq" id="WP_226839161.1">
    <property type="nucleotide sequence ID" value="NZ_CP062939.1"/>
</dbReference>
<evidence type="ECO:0000256" key="1">
    <source>
        <dbReference type="SAM" id="MobiDB-lite"/>
    </source>
</evidence>
<dbReference type="PANTHER" id="PTHR14969:SF60">
    <property type="entry name" value="NON-SPECIFIC ACID PHOSPHATASE"/>
    <property type="match status" value="1"/>
</dbReference>
<feature type="domain" description="Phosphatidic acid phosphatase type 2/haloperoxidase" evidence="4">
    <location>
        <begin position="557"/>
        <end position="696"/>
    </location>
</feature>
<evidence type="ECO:0000256" key="3">
    <source>
        <dbReference type="SAM" id="SignalP"/>
    </source>
</evidence>
<evidence type="ECO:0000313" key="6">
    <source>
        <dbReference type="Proteomes" id="UP000029055"/>
    </source>
</evidence>
<comment type="caution">
    <text evidence="5">The sequence shown here is derived from an EMBL/GenBank/DDBJ whole genome shotgun (WGS) entry which is preliminary data.</text>
</comment>